<keyword evidence="10" id="KW-0688">Ribosomal frameshifting</keyword>
<feature type="active site" evidence="25">
    <location>
        <position position="1173"/>
    </location>
</feature>
<dbReference type="Pfam" id="PF19215">
    <property type="entry name" value="CoV_NSP15_C"/>
    <property type="match status" value="1"/>
</dbReference>
<evidence type="ECO:0000259" key="31">
    <source>
        <dbReference type="PROSITE" id="PS51961"/>
    </source>
</evidence>
<evidence type="ECO:0000256" key="7">
    <source>
        <dbReference type="ARBA" id="ARBA00022695"/>
    </source>
</evidence>
<dbReference type="Pfam" id="PF22049">
    <property type="entry name" value="PRRSV-NSP11_N"/>
    <property type="match status" value="1"/>
</dbReference>
<evidence type="ECO:0000256" key="10">
    <source>
        <dbReference type="ARBA" id="ARBA00022758"/>
    </source>
</evidence>
<evidence type="ECO:0000313" key="32">
    <source>
        <dbReference type="EMBL" id="WFD49961.1"/>
    </source>
</evidence>
<dbReference type="InterPro" id="IPR037227">
    <property type="entry name" value="EndoU-like"/>
</dbReference>
<sequence>MVRFHQRTFSLGGVNLKVMSWSEWQRTIGKDGHIKVADLVDGVTVLRRHVPSLVDVLLNGEDAVMQSIVHGAGNTGIDGSVWDFETQPCLFELELAEQIVTACSLRRGDAPNIELPYQLHPVRGNPYRQDGVLHNTRFGDISYKTPTETGNAMHYAAAFNPRGVVVHDGKSPVATTVPAGFELYVPTVPATVLEYLDGRSDMPTYYTKHGTAMAAEEDLFKYNLSTQGFVLPGVLSMVRRYLFRHVGKCPRLYRPSTFPARNSMAGINGDRFPTGAIQSHPDIDQLCDLARDELWQTTTPCTLKKQYCSKQKTRTILGTNNFIALGLRAALSGVTSGFMKKGVDSPILLGKNKFQPLSVVVEGRCLEADLASCDRSTPAIVRWFTANLLFELADEQKWLLPYVLNCCHDVVATMSGCFDKRGGLSSGDPVTSISNTIYSLVIYAQHMVLSAFRTGHRIGGLYLSDKLEIEDLLKLQPVLIYSDDVVFYNEPSLFKNYEFFTSHLDLLLGFKTDRSKSVITETPSFLGCRVVLGKYLVPQRVRILAALGYHLKATSVSEYYASAAAILMDACSCAEFDQEWYFDLVCGIAQCARKDGFNFPGISFFMDMWTRLSGLEKSKHQPCGYCGAPSVTISSCGLELCSYHARAHPHCPVSLACGHTAGSGACSECESGVANLRTELDKLLTEVPYQAPRTEILHVVNGLSSLPPGRYRSRAGVISVRRDIMGDTASVQDGEYQVIKVSQTCDGINMVQVRNNILRSRFITGAPGTGKTTYLLSVLKPDDVVYSPTHRTMLDLITAIGRCRFDPPKGAAIQFPTPARDGPVIRLIGAGYYPGRNSYVDEAAYCNPLDILKILSKTPLVCVGDMNQLPPVGFSGPCFVFKLMPGSCLPEVYRFGNSVVSVIKHLYHDELVSRGPETGVRFLKEYQACGQVLTPYHKDRMDGAITIDSSQGCTYDVVTLHLPSPKSLTAARALVALTRARFYVFIHDPHHQLDEFFKIQEHHAPETAFYLGDDPVMVSNGEICKLSGMPRTTDKTLQSLLCAEGTASPLPQVGHNLGFYYSPDLPQFASIPHQVCEHWPVVTAINNPAWPDRLVCSMTKINANSSPIYTAGYHVGPSVFLGIPHVLSYYLTLFRHGESQALPRSLMSTGRIALNVREYLDDDERAVADSNKHAFIGEVRGTGVGGSHHVTSKFLPSNLVPGSVLKIGVSCPGRAAKSLCTVTDVYLPDIREYLQPETVSKDYKVMVDFLPVRLMVWRDGTAYFHEGINPMEPISRYVKLGVDEAVLFDVDDFTTNARVTTKAGRVSVSPDKFLTPVVVSLTPPSLAPVNYKLLLARAYTVPGIGVTTACAYVYARGEEDYTSYNKAVLSRDTAYPLTLKGRGYFFPHGEHLDPLL</sequence>
<organism evidence="32">
    <name type="scientific">Bamboo rat arterivirus</name>
    <dbReference type="NCBI Taxonomy" id="3038165"/>
    <lineage>
        <taxon>Viruses</taxon>
        <taxon>Riboviria</taxon>
        <taxon>Orthornavirae</taxon>
        <taxon>Pisuviricota</taxon>
        <taxon>Pisoniviricetes</taxon>
        <taxon>Nidovirales</taxon>
        <taxon>Arnidovirineae</taxon>
        <taxon>Arteriviridae</taxon>
    </lineage>
</organism>
<dbReference type="PROSITE" id="PS51657">
    <property type="entry name" value="PSRV_HELICASE"/>
    <property type="match status" value="1"/>
</dbReference>
<keyword evidence="25" id="KW-0540">Nuclease</keyword>
<evidence type="ECO:0000256" key="9">
    <source>
        <dbReference type="ARBA" id="ARBA00022741"/>
    </source>
</evidence>
<dbReference type="InterPro" id="IPR044320">
    <property type="entry name" value="NSP11_Av_N"/>
</dbReference>
<dbReference type="Pfam" id="PF00680">
    <property type="entry name" value="RdRP_1"/>
    <property type="match status" value="1"/>
</dbReference>
<comment type="subcellular location">
    <subcellularLocation>
        <location evidence="2">Host cytoplasm</location>
        <location evidence="2">Host perinuclear region</location>
    </subcellularLocation>
    <subcellularLocation>
        <location evidence="1">Host membrane</location>
        <topology evidence="1">Multi-pass membrane protein</topology>
    </subcellularLocation>
</comment>
<dbReference type="InterPro" id="IPR001205">
    <property type="entry name" value="RNA-dir_pol_C"/>
</dbReference>
<dbReference type="GO" id="GO:0003724">
    <property type="term" value="F:RNA helicase activity"/>
    <property type="evidence" value="ECO:0007669"/>
    <property type="project" value="UniProtKB-EC"/>
</dbReference>
<dbReference type="PROSITE" id="PS50507">
    <property type="entry name" value="RDRP_SSRNA_POS"/>
    <property type="match status" value="1"/>
</dbReference>
<evidence type="ECO:0000259" key="26">
    <source>
        <dbReference type="PROSITE" id="PS50507"/>
    </source>
</evidence>
<dbReference type="PROSITE" id="PS51958">
    <property type="entry name" value="NENDOU"/>
    <property type="match status" value="1"/>
</dbReference>
<dbReference type="CDD" id="cd17937">
    <property type="entry name" value="DEXXYc_viral_SF1-N"/>
    <property type="match status" value="1"/>
</dbReference>
<dbReference type="CDD" id="cd18786">
    <property type="entry name" value="SF1_C"/>
    <property type="match status" value="1"/>
</dbReference>
<dbReference type="InterPro" id="IPR044348">
    <property type="entry name" value="NSP10_1B_Av"/>
</dbReference>
<dbReference type="CDD" id="cd21405">
    <property type="entry name" value="ZBD_av_Nsp10-like"/>
    <property type="match status" value="1"/>
</dbReference>
<feature type="active site" evidence="25">
    <location>
        <position position="1217"/>
    </location>
</feature>
<evidence type="ECO:0000256" key="23">
    <source>
        <dbReference type="ARBA" id="ARBA00047995"/>
    </source>
</evidence>
<keyword evidence="18" id="KW-1133">Transmembrane helix</keyword>
<keyword evidence="20" id="KW-1035">Host cytoplasm</keyword>
<keyword evidence="8" id="KW-0479">Metal-binding</keyword>
<feature type="domain" description="NiRAN" evidence="29">
    <location>
        <begin position="1"/>
        <end position="124"/>
    </location>
</feature>
<keyword evidence="12 25" id="KW-0378">Hydrolase</keyword>
<dbReference type="GO" id="GO:0039694">
    <property type="term" value="P:viral RNA genome replication"/>
    <property type="evidence" value="ECO:0007669"/>
    <property type="project" value="InterPro"/>
</dbReference>
<comment type="catalytic activity">
    <reaction evidence="23">
        <text>ATP + H2O = ADP + phosphate + H(+)</text>
        <dbReference type="Rhea" id="RHEA:13065"/>
        <dbReference type="ChEBI" id="CHEBI:15377"/>
        <dbReference type="ChEBI" id="CHEBI:15378"/>
        <dbReference type="ChEBI" id="CHEBI:30616"/>
        <dbReference type="ChEBI" id="CHEBI:43474"/>
        <dbReference type="ChEBI" id="CHEBI:456216"/>
        <dbReference type="EC" id="3.6.4.12"/>
    </reaction>
</comment>
<evidence type="ECO:0000259" key="29">
    <source>
        <dbReference type="PROSITE" id="PS51947"/>
    </source>
</evidence>
<feature type="domain" description="(+)RNA virus helicase C-terminal" evidence="28">
    <location>
        <begin position="737"/>
        <end position="1018"/>
    </location>
</feature>
<dbReference type="CDD" id="cd23189">
    <property type="entry name" value="Arteriviridae_RdRp"/>
    <property type="match status" value="1"/>
</dbReference>
<dbReference type="InterPro" id="IPR044863">
    <property type="entry name" value="NIRAN"/>
</dbReference>
<evidence type="ECO:0000256" key="4">
    <source>
        <dbReference type="ARBA" id="ARBA00022484"/>
    </source>
</evidence>
<dbReference type="InterPro" id="IPR007094">
    <property type="entry name" value="RNA-dir_pol_PSvirus"/>
</dbReference>
<dbReference type="SUPFAM" id="SSF56672">
    <property type="entry name" value="DNA/RNA polymerases"/>
    <property type="match status" value="1"/>
</dbReference>
<evidence type="ECO:0000256" key="14">
    <source>
        <dbReference type="ARBA" id="ARBA00022833"/>
    </source>
</evidence>
<feature type="domain" description="AV ZBD" evidence="27">
    <location>
        <begin position="617"/>
        <end position="680"/>
    </location>
</feature>
<evidence type="ECO:0000256" key="15">
    <source>
        <dbReference type="ARBA" id="ARBA00022840"/>
    </source>
</evidence>
<keyword evidence="9" id="KW-0547">Nucleotide-binding</keyword>
<keyword evidence="14" id="KW-0862">Zinc</keyword>
<dbReference type="InterPro" id="IPR043502">
    <property type="entry name" value="DNA/RNA_pol_sf"/>
</dbReference>
<dbReference type="PROSITE" id="PS51652">
    <property type="entry name" value="AV_ZBD"/>
    <property type="match status" value="1"/>
</dbReference>
<keyword evidence="11 24" id="KW-0863">Zinc-finger</keyword>
<dbReference type="EMBL" id="OP094595">
    <property type="protein sequence ID" value="WFD49961.1"/>
    <property type="molecule type" value="Genomic_RNA"/>
</dbReference>
<dbReference type="GO" id="GO:0033644">
    <property type="term" value="C:host cell membrane"/>
    <property type="evidence" value="ECO:0007669"/>
    <property type="project" value="UniProtKB-SubCell"/>
</dbReference>
<evidence type="ECO:0000256" key="24">
    <source>
        <dbReference type="PROSITE-ProRule" id="PRU00985"/>
    </source>
</evidence>
<evidence type="ECO:0000256" key="5">
    <source>
        <dbReference type="ARBA" id="ARBA00022679"/>
    </source>
</evidence>
<dbReference type="GO" id="GO:0004540">
    <property type="term" value="F:RNA nuclease activity"/>
    <property type="evidence" value="ECO:0007669"/>
    <property type="project" value="UniProtKB-ARBA"/>
</dbReference>
<evidence type="ECO:0000259" key="30">
    <source>
        <dbReference type="PROSITE" id="PS51958"/>
    </source>
</evidence>
<keyword evidence="13" id="KW-0347">Helicase</keyword>
<proteinExistence type="predicted"/>
<evidence type="ECO:0000256" key="16">
    <source>
        <dbReference type="ARBA" id="ARBA00022870"/>
    </source>
</evidence>
<dbReference type="Pfam" id="PF01443">
    <property type="entry name" value="Viral_helicase1"/>
    <property type="match status" value="1"/>
</dbReference>
<keyword evidence="7" id="KW-0548">Nucleotidyltransferase</keyword>
<evidence type="ECO:0000256" key="17">
    <source>
        <dbReference type="ARBA" id="ARBA00022953"/>
    </source>
</evidence>
<keyword evidence="17" id="KW-0693">Viral RNA replication</keyword>
<evidence type="ECO:0000256" key="19">
    <source>
        <dbReference type="ARBA" id="ARBA00023136"/>
    </source>
</evidence>
<reference evidence="32" key="1">
    <citation type="journal article" date="2023" name="Nat. Commun.">
        <title>Virus diversity, wildlife-domestic animal circulation and potential zoonotic viruses of small mammals, pangolins and zoo animals.</title>
        <authorList>
            <person name="Cui X."/>
            <person name="Fan K."/>
            <person name="Liang X."/>
            <person name="Gong W."/>
            <person name="Chen W."/>
            <person name="He B."/>
            <person name="Chen X."/>
            <person name="Wang H."/>
            <person name="Wang X."/>
            <person name="Zhang P."/>
            <person name="Lu X."/>
            <person name="Chen R."/>
            <person name="Lin K."/>
            <person name="Liu J."/>
            <person name="Zhai J."/>
            <person name="Liu D.X."/>
            <person name="Shan F."/>
            <person name="Li Y."/>
            <person name="Chen R.A."/>
            <person name="Meng H."/>
            <person name="Li X."/>
            <person name="Mi S."/>
            <person name="Jiang J."/>
            <person name="Zhou N."/>
            <person name="Chen Z."/>
            <person name="Zou J.-J."/>
            <person name="Ge D."/>
            <person name="Yang Q."/>
            <person name="He K."/>
            <person name="Chen T."/>
            <person name="Wu Y.-J."/>
            <person name="Lu H."/>
            <person name="Irwin D.M."/>
            <person name="Shen X."/>
            <person name="Hu Y."/>
            <person name="Lu X."/>
            <person name="Ding C."/>
            <person name="Guan Y."/>
            <person name="Tu C."/>
            <person name="Shen Y."/>
        </authorList>
    </citation>
    <scope>NUCLEOTIDE SEQUENCE</scope>
    <source>
        <strain evidence="32">B30M02</strain>
    </source>
</reference>
<dbReference type="GO" id="GO:0044220">
    <property type="term" value="C:host cell perinuclear region of cytoplasm"/>
    <property type="evidence" value="ECO:0007669"/>
    <property type="project" value="UniProtKB-SubCell"/>
</dbReference>
<evidence type="ECO:0000256" key="12">
    <source>
        <dbReference type="ARBA" id="ARBA00022801"/>
    </source>
</evidence>
<keyword evidence="5" id="KW-0808">Transferase</keyword>
<dbReference type="InterPro" id="IPR027355">
    <property type="entry name" value="NSP10_Av_ZBD"/>
</dbReference>
<evidence type="ECO:0000256" key="8">
    <source>
        <dbReference type="ARBA" id="ARBA00022723"/>
    </source>
</evidence>
<dbReference type="InterPro" id="IPR044314">
    <property type="entry name" value="NSP11_NendoU_Av"/>
</dbReference>
<dbReference type="CDD" id="cd21410">
    <property type="entry name" value="1B_av_Nsp10-like"/>
    <property type="match status" value="1"/>
</dbReference>
<keyword evidence="4" id="KW-0696">RNA-directed RNA polymerase</keyword>
<evidence type="ECO:0000259" key="28">
    <source>
        <dbReference type="PROSITE" id="PS51657"/>
    </source>
</evidence>
<evidence type="ECO:0000256" key="20">
    <source>
        <dbReference type="ARBA" id="ARBA00023200"/>
    </source>
</evidence>
<keyword evidence="25" id="KW-0255">Endonuclease</keyword>
<dbReference type="CDD" id="cd21160">
    <property type="entry name" value="NendoU_av_Nsp11-like"/>
    <property type="match status" value="1"/>
</dbReference>
<dbReference type="GO" id="GO:0075523">
    <property type="term" value="P:viral translational frameshifting"/>
    <property type="evidence" value="ECO:0007669"/>
    <property type="project" value="UniProtKB-KW"/>
</dbReference>
<accession>A0AAT9TW30</accession>
<dbReference type="GO" id="GO:0003968">
    <property type="term" value="F:RNA-directed RNA polymerase activity"/>
    <property type="evidence" value="ECO:0007669"/>
    <property type="project" value="UniProtKB-KW"/>
</dbReference>
<dbReference type="InterPro" id="IPR046440">
    <property type="entry name" value="AV_NSP11N_COV_NSP15M"/>
</dbReference>
<dbReference type="InterPro" id="IPR027351">
    <property type="entry name" value="(+)RNA_virus_helicase_core_dom"/>
</dbReference>
<dbReference type="PROSITE" id="PS51947">
    <property type="entry name" value="NIRAN"/>
    <property type="match status" value="1"/>
</dbReference>
<comment type="catalytic activity">
    <reaction evidence="22">
        <text>ATP + H2O = ADP + phosphate + H(+)</text>
        <dbReference type="Rhea" id="RHEA:13065"/>
        <dbReference type="ChEBI" id="CHEBI:15377"/>
        <dbReference type="ChEBI" id="CHEBI:15378"/>
        <dbReference type="ChEBI" id="CHEBI:30616"/>
        <dbReference type="ChEBI" id="CHEBI:43474"/>
        <dbReference type="ChEBI" id="CHEBI:456216"/>
        <dbReference type="EC" id="3.6.4.13"/>
    </reaction>
</comment>
<feature type="domain" description="RdRp catalytic" evidence="26">
    <location>
        <begin position="363"/>
        <end position="497"/>
    </location>
</feature>
<evidence type="ECO:0000256" key="11">
    <source>
        <dbReference type="ARBA" id="ARBA00022771"/>
    </source>
</evidence>
<evidence type="ECO:0000256" key="25">
    <source>
        <dbReference type="PROSITE-ProRule" id="PRU01303"/>
    </source>
</evidence>
<feature type="domain" description="NendoU" evidence="30">
    <location>
        <begin position="1142"/>
        <end position="1264"/>
    </location>
</feature>
<dbReference type="Gene3D" id="3.40.50.300">
    <property type="entry name" value="P-loop containing nucleotide triphosphate hydrolases"/>
    <property type="match status" value="1"/>
</dbReference>
<dbReference type="GO" id="GO:0003723">
    <property type="term" value="F:RNA binding"/>
    <property type="evidence" value="ECO:0007669"/>
    <property type="project" value="InterPro"/>
</dbReference>
<dbReference type="GO" id="GO:0003678">
    <property type="term" value="F:DNA helicase activity"/>
    <property type="evidence" value="ECO:0007669"/>
    <property type="project" value="UniProtKB-EC"/>
</dbReference>
<dbReference type="PROSITE" id="PS51961">
    <property type="entry name" value="AV_NSP11N_COV_NSP15M"/>
    <property type="match status" value="1"/>
</dbReference>
<evidence type="ECO:0000256" key="3">
    <source>
        <dbReference type="ARBA" id="ARBA00022087"/>
    </source>
</evidence>
<evidence type="ECO:0000259" key="27">
    <source>
        <dbReference type="PROSITE" id="PS51652"/>
    </source>
</evidence>
<name>A0AAT9TW30_9NIDO</name>
<dbReference type="GO" id="GO:0008270">
    <property type="term" value="F:zinc ion binding"/>
    <property type="evidence" value="ECO:0007669"/>
    <property type="project" value="UniProtKB-KW"/>
</dbReference>
<evidence type="ECO:0000256" key="1">
    <source>
        <dbReference type="ARBA" id="ARBA00004301"/>
    </source>
</evidence>
<feature type="domain" description="AV-Nsp11N/CoV-Nsp15M" evidence="31">
    <location>
        <begin position="1044"/>
        <end position="1140"/>
    </location>
</feature>
<evidence type="ECO:0000256" key="21">
    <source>
        <dbReference type="ARBA" id="ARBA00029611"/>
    </source>
</evidence>
<evidence type="ECO:0000256" key="22">
    <source>
        <dbReference type="ARBA" id="ARBA00047984"/>
    </source>
</evidence>
<dbReference type="SUPFAM" id="SSF52540">
    <property type="entry name" value="P-loop containing nucleoside triphosphate hydrolases"/>
    <property type="match status" value="2"/>
</dbReference>
<dbReference type="InterPro" id="IPR043609">
    <property type="entry name" value="NendoU_nidovirus"/>
</dbReference>
<keyword evidence="19" id="KW-0472">Membrane</keyword>
<evidence type="ECO:0000256" key="2">
    <source>
        <dbReference type="ARBA" id="ARBA00004407"/>
    </source>
</evidence>
<dbReference type="InterPro" id="IPR027417">
    <property type="entry name" value="P-loop_NTPase"/>
</dbReference>
<dbReference type="GO" id="GO:0005524">
    <property type="term" value="F:ATP binding"/>
    <property type="evidence" value="ECO:0007669"/>
    <property type="project" value="UniProtKB-KW"/>
</dbReference>
<feature type="active site" evidence="25">
    <location>
        <position position="1188"/>
    </location>
</feature>
<evidence type="ECO:0000256" key="18">
    <source>
        <dbReference type="ARBA" id="ARBA00022989"/>
    </source>
</evidence>
<keyword evidence="16" id="KW-1043">Host membrane</keyword>
<dbReference type="GO" id="GO:0004519">
    <property type="term" value="F:endonuclease activity"/>
    <property type="evidence" value="ECO:0007669"/>
    <property type="project" value="UniProtKB-UniRule"/>
</dbReference>
<dbReference type="SUPFAM" id="SSF142877">
    <property type="entry name" value="EndoU-like"/>
    <property type="match status" value="1"/>
</dbReference>
<dbReference type="GO" id="GO:0016787">
    <property type="term" value="F:hydrolase activity"/>
    <property type="evidence" value="ECO:0007669"/>
    <property type="project" value="UniProtKB-KW"/>
</dbReference>
<keyword evidence="6" id="KW-0812">Transmembrane</keyword>
<evidence type="ECO:0000256" key="13">
    <source>
        <dbReference type="ARBA" id="ARBA00022806"/>
    </source>
</evidence>
<dbReference type="GO" id="GO:0006351">
    <property type="term" value="P:DNA-templated transcription"/>
    <property type="evidence" value="ECO:0007669"/>
    <property type="project" value="InterPro"/>
</dbReference>
<evidence type="ECO:0000256" key="6">
    <source>
        <dbReference type="ARBA" id="ARBA00022692"/>
    </source>
</evidence>
<keyword evidence="15" id="KW-0067">ATP-binding</keyword>
<protein>
    <recommendedName>
        <fullName evidence="3">Replicase polyprotein 1ab</fullName>
    </recommendedName>
    <alternativeName>
        <fullName evidence="21">ORF1ab polyprotein</fullName>
    </alternativeName>
</protein>